<accession>A0AAD7QQ22</accession>
<dbReference type="RefSeq" id="XP_056041222.1">
    <property type="nucleotide sequence ID" value="XM_056188438.1"/>
</dbReference>
<feature type="compositionally biased region" description="Polar residues" evidence="3">
    <location>
        <begin position="467"/>
        <end position="486"/>
    </location>
</feature>
<dbReference type="GO" id="GO:0005634">
    <property type="term" value="C:nucleus"/>
    <property type="evidence" value="ECO:0007669"/>
    <property type="project" value="UniProtKB-SubCell"/>
</dbReference>
<dbReference type="PANTHER" id="PTHR12585">
    <property type="entry name" value="SCC1 / RAD21 FAMILY MEMBER"/>
    <property type="match status" value="1"/>
</dbReference>
<feature type="region of interest" description="Disordered" evidence="3">
    <location>
        <begin position="467"/>
        <end position="509"/>
    </location>
</feature>
<dbReference type="AlphaFoldDB" id="A0AAD7QQ22"/>
<dbReference type="GO" id="GO:0007062">
    <property type="term" value="P:sister chromatid cohesion"/>
    <property type="evidence" value="ECO:0007669"/>
    <property type="project" value="InterPro"/>
</dbReference>
<evidence type="ECO:0000256" key="3">
    <source>
        <dbReference type="SAM" id="MobiDB-lite"/>
    </source>
</evidence>
<comment type="subcellular location">
    <subcellularLocation>
        <location evidence="1">Nucleus</location>
    </subcellularLocation>
</comment>
<dbReference type="GeneID" id="80883604"/>
<evidence type="ECO:0000256" key="2">
    <source>
        <dbReference type="ARBA" id="ARBA00023242"/>
    </source>
</evidence>
<evidence type="ECO:0000259" key="4">
    <source>
        <dbReference type="Pfam" id="PF04825"/>
    </source>
</evidence>
<dbReference type="InterPro" id="IPR006910">
    <property type="entry name" value="Rad21_Rec8_N"/>
</dbReference>
<feature type="domain" description="Rad21/Rec8-like protein N-terminal" evidence="4">
    <location>
        <begin position="1"/>
        <end position="98"/>
    </location>
</feature>
<reference evidence="5" key="1">
    <citation type="submission" date="2023-03" db="EMBL/GenBank/DDBJ databases">
        <title>Near-Complete genome sequence of Lipomyces tetrasporous NRRL Y-64009, an oleaginous yeast capable of growing on lignocellulosic hydrolysates.</title>
        <authorList>
            <consortium name="Lawrence Berkeley National Laboratory"/>
            <person name="Jagtap S.S."/>
            <person name="Liu J.-J."/>
            <person name="Walukiewicz H.E."/>
            <person name="Pangilinan J."/>
            <person name="Lipzen A."/>
            <person name="Ahrendt S."/>
            <person name="Koriabine M."/>
            <person name="Cobaugh K."/>
            <person name="Salamov A."/>
            <person name="Yoshinaga Y."/>
            <person name="Ng V."/>
            <person name="Daum C."/>
            <person name="Grigoriev I.V."/>
            <person name="Slininger P.J."/>
            <person name="Dien B.S."/>
            <person name="Jin Y.-S."/>
            <person name="Rao C.V."/>
        </authorList>
    </citation>
    <scope>NUCLEOTIDE SEQUENCE</scope>
    <source>
        <strain evidence="5">NRRL Y-64009</strain>
    </source>
</reference>
<name>A0AAD7QQ22_9ASCO</name>
<evidence type="ECO:0000256" key="1">
    <source>
        <dbReference type="ARBA" id="ARBA00004123"/>
    </source>
</evidence>
<dbReference type="GO" id="GO:0008278">
    <property type="term" value="C:cohesin complex"/>
    <property type="evidence" value="ECO:0007669"/>
    <property type="project" value="InterPro"/>
</dbReference>
<proteinExistence type="predicted"/>
<evidence type="ECO:0000313" key="6">
    <source>
        <dbReference type="Proteomes" id="UP001217417"/>
    </source>
</evidence>
<protein>
    <submittedName>
        <fullName evidence="5">Rec8 like protein-domain-containing protein</fullName>
    </submittedName>
</protein>
<comment type="caution">
    <text evidence="5">The sequence shown here is derived from an EMBL/GenBank/DDBJ whole genome shotgun (WGS) entry which is preliminary data.</text>
</comment>
<evidence type="ECO:0000313" key="5">
    <source>
        <dbReference type="EMBL" id="KAJ8097772.1"/>
    </source>
</evidence>
<dbReference type="GO" id="GO:0003682">
    <property type="term" value="F:chromatin binding"/>
    <property type="evidence" value="ECO:0007669"/>
    <property type="project" value="TreeGrafter"/>
</dbReference>
<dbReference type="PANTHER" id="PTHR12585:SF72">
    <property type="entry name" value="MEIOTIC RECOMBINATION PROTEIN REC8"/>
    <property type="match status" value="1"/>
</dbReference>
<keyword evidence="6" id="KW-1185">Reference proteome</keyword>
<dbReference type="InterPro" id="IPR039781">
    <property type="entry name" value="Rad21/Rec8-like"/>
</dbReference>
<sequence>MFYSYDILSRRSSGLSTVWLVATLGSKSSLKRVHRKDILSVSIPDACDLIIHPPQPLALRLSSNLLYGVTSIHDQQSGFLYSDVTVAYTKLKRVMCNIPSERSQSLNVVIPSNRRDGHVLADDPSFSIEFGLLPPLPAEVRNSLSFSSNDLTRNLNSLDLTDFSLRSMTASDQTTALDQSITLHSEQLQLSESISAGFGYDDDAGQVSFEFGPHGDIVDFGFPNGDGDEVGPVVRKAKRDDTGVSIDEYDNYERDQAPFDEEDGPPIIFDYDDANYRVVEREASIEILDHKHALDEEDTEKSIKAKKRRVSQAMRQDMTIQLPIATLRENRDSYMSNMIEANAVRVKREEFAFIRARAADYFVYNGALVGVLNDAFRTPIHLLDNKSSGAVAGNIAVSREEDMMREIDMARLAFNGADDGYDEVIMKDDDEAPVFDDVEMARRLSSDQNLPIGSSSLLPWNLPSAGGSSTYGSRQPSAAPGSSLNFSSPRRQSSRPRGQRRSTMSLGLERLNSFDEDDYDLRQYDASEAPNEDIVGPYPTLERDSRNFFDYVMMKMDTLGTTILTFDNILDPEDCTAVVAAQGLMHVLALASADVLSVHQPSTYGPIEVRLGPHGL</sequence>
<dbReference type="GO" id="GO:1990414">
    <property type="term" value="P:replication-born double-strand break repair via sister chromatid exchange"/>
    <property type="evidence" value="ECO:0007669"/>
    <property type="project" value="TreeGrafter"/>
</dbReference>
<keyword evidence="2" id="KW-0539">Nucleus</keyword>
<dbReference type="EMBL" id="JARPMG010000010">
    <property type="protein sequence ID" value="KAJ8097772.1"/>
    <property type="molecule type" value="Genomic_DNA"/>
</dbReference>
<dbReference type="Proteomes" id="UP001217417">
    <property type="component" value="Unassembled WGS sequence"/>
</dbReference>
<dbReference type="CDD" id="cd21789">
    <property type="entry name" value="Rad21_Rec8_M_SpRec8p-like"/>
    <property type="match status" value="1"/>
</dbReference>
<organism evidence="5 6">
    <name type="scientific">Lipomyces tetrasporus</name>
    <dbReference type="NCBI Taxonomy" id="54092"/>
    <lineage>
        <taxon>Eukaryota</taxon>
        <taxon>Fungi</taxon>
        <taxon>Dikarya</taxon>
        <taxon>Ascomycota</taxon>
        <taxon>Saccharomycotina</taxon>
        <taxon>Lipomycetes</taxon>
        <taxon>Lipomycetales</taxon>
        <taxon>Lipomycetaceae</taxon>
        <taxon>Lipomyces</taxon>
    </lineage>
</organism>
<dbReference type="Pfam" id="PF04825">
    <property type="entry name" value="Rad21_Rec8_N"/>
    <property type="match status" value="1"/>
</dbReference>
<gene>
    <name evidence="5" type="ORF">POJ06DRAFT_260018</name>
</gene>